<dbReference type="EMBL" id="FQUM01000020">
    <property type="protein sequence ID" value="SHG02075.1"/>
    <property type="molecule type" value="Genomic_DNA"/>
</dbReference>
<organism evidence="1 2">
    <name type="scientific">Mariniphaga anaerophila</name>
    <dbReference type="NCBI Taxonomy" id="1484053"/>
    <lineage>
        <taxon>Bacteria</taxon>
        <taxon>Pseudomonadati</taxon>
        <taxon>Bacteroidota</taxon>
        <taxon>Bacteroidia</taxon>
        <taxon>Marinilabiliales</taxon>
        <taxon>Prolixibacteraceae</taxon>
        <taxon>Mariniphaga</taxon>
    </lineage>
</organism>
<evidence type="ECO:0008006" key="3">
    <source>
        <dbReference type="Google" id="ProtNLM"/>
    </source>
</evidence>
<accession>A0A1M5GE82</accession>
<evidence type="ECO:0000313" key="2">
    <source>
        <dbReference type="Proteomes" id="UP000184164"/>
    </source>
</evidence>
<dbReference type="AlphaFoldDB" id="A0A1M5GE82"/>
<proteinExistence type="predicted"/>
<reference evidence="1 2" key="1">
    <citation type="submission" date="2016-11" db="EMBL/GenBank/DDBJ databases">
        <authorList>
            <person name="Jaros S."/>
            <person name="Januszkiewicz K."/>
            <person name="Wedrychowicz H."/>
        </authorList>
    </citation>
    <scope>NUCLEOTIDE SEQUENCE [LARGE SCALE GENOMIC DNA]</scope>
    <source>
        <strain evidence="1 2">DSM 26910</strain>
    </source>
</reference>
<gene>
    <name evidence="1" type="ORF">SAMN05444274_1207</name>
</gene>
<evidence type="ECO:0000313" key="1">
    <source>
        <dbReference type="EMBL" id="SHG02075.1"/>
    </source>
</evidence>
<dbReference type="OrthoDB" id="980385at2"/>
<sequence>MRTISSIIIGFFFTLSPFFSKGEDNPVYSKEIIYTYNYSIVKNGKSETGKLYLGCLGKLWPIKEQKQFAIIWTKEVKILEEKTWQTGVIEDSSRIFMHPPRINEFKILEYSPFPYVKFPLKTKNSWDWKLALGKFWENKELNVLADDTLHYNYQIVNKNQKYFSFAKSKLTYYEVKCHSINPKFKSEFVGYFSENCGFLYCQFQNIDNSIITLELVNISSFDEIINNVIKGSDNKIMWENKLWK</sequence>
<keyword evidence="2" id="KW-1185">Reference proteome</keyword>
<dbReference type="Proteomes" id="UP000184164">
    <property type="component" value="Unassembled WGS sequence"/>
</dbReference>
<protein>
    <recommendedName>
        <fullName evidence="3">DUF3108 domain-containing protein</fullName>
    </recommendedName>
</protein>
<dbReference type="RefSeq" id="WP_073003594.1">
    <property type="nucleotide sequence ID" value="NZ_FQUM01000020.1"/>
</dbReference>
<name>A0A1M5GE82_9BACT</name>
<dbReference type="STRING" id="1484053.SAMN05444274_1207"/>